<evidence type="ECO:0000313" key="1">
    <source>
        <dbReference type="EMBL" id="MDP9792935.1"/>
    </source>
</evidence>
<dbReference type="EMBL" id="JAUSRA010000001">
    <property type="protein sequence ID" value="MDP9792935.1"/>
    <property type="molecule type" value="Genomic_DNA"/>
</dbReference>
<evidence type="ECO:0008006" key="3">
    <source>
        <dbReference type="Google" id="ProtNLM"/>
    </source>
</evidence>
<name>A0ABT9MND2_9ACTN</name>
<gene>
    <name evidence="1" type="ORF">J2S43_001447</name>
</gene>
<proteinExistence type="predicted"/>
<keyword evidence="2" id="KW-1185">Reference proteome</keyword>
<dbReference type="RefSeq" id="WP_306827821.1">
    <property type="nucleotide sequence ID" value="NZ_JAUSRA010000001.1"/>
</dbReference>
<evidence type="ECO:0000313" key="2">
    <source>
        <dbReference type="Proteomes" id="UP001240984"/>
    </source>
</evidence>
<sequence length="86" mass="9692">MSVRKLLTSGDVLRLAVDDYKFGTLDPLRLRIERVVEVHDLEDGRWVEVAGVMLNSEGSPIKPRPYTLVRAEAIRRVQRSTEAAAC</sequence>
<organism evidence="1 2">
    <name type="scientific">Catenuloplanes nepalensis</name>
    <dbReference type="NCBI Taxonomy" id="587533"/>
    <lineage>
        <taxon>Bacteria</taxon>
        <taxon>Bacillati</taxon>
        <taxon>Actinomycetota</taxon>
        <taxon>Actinomycetes</taxon>
        <taxon>Micromonosporales</taxon>
        <taxon>Micromonosporaceae</taxon>
        <taxon>Catenuloplanes</taxon>
    </lineage>
</organism>
<dbReference type="Proteomes" id="UP001240984">
    <property type="component" value="Unassembled WGS sequence"/>
</dbReference>
<protein>
    <recommendedName>
        <fullName evidence="3">DUF3850 domain-containing protein</fullName>
    </recommendedName>
</protein>
<accession>A0ABT9MND2</accession>
<comment type="caution">
    <text evidence="1">The sequence shown here is derived from an EMBL/GenBank/DDBJ whole genome shotgun (WGS) entry which is preliminary data.</text>
</comment>
<reference evidence="1 2" key="1">
    <citation type="submission" date="2023-07" db="EMBL/GenBank/DDBJ databases">
        <title>Sequencing the genomes of 1000 actinobacteria strains.</title>
        <authorList>
            <person name="Klenk H.-P."/>
        </authorList>
    </citation>
    <scope>NUCLEOTIDE SEQUENCE [LARGE SCALE GENOMIC DNA]</scope>
    <source>
        <strain evidence="1 2">DSM 44710</strain>
    </source>
</reference>